<reference evidence="7" key="1">
    <citation type="journal article" date="2021" name="PeerJ">
        <title>Extensive microbial diversity within the chicken gut microbiome revealed by metagenomics and culture.</title>
        <authorList>
            <person name="Gilroy R."/>
            <person name="Ravi A."/>
            <person name="Getino M."/>
            <person name="Pursley I."/>
            <person name="Horton D.L."/>
            <person name="Alikhan N.F."/>
            <person name="Baker D."/>
            <person name="Gharbi K."/>
            <person name="Hall N."/>
            <person name="Watson M."/>
            <person name="Adriaenssens E.M."/>
            <person name="Foster-Nyarko E."/>
            <person name="Jarju S."/>
            <person name="Secka A."/>
            <person name="Antonio M."/>
            <person name="Oren A."/>
            <person name="Chaudhuri R.R."/>
            <person name="La Ragione R."/>
            <person name="Hildebrand F."/>
            <person name="Pallen M.J."/>
        </authorList>
    </citation>
    <scope>NUCLEOTIDE SEQUENCE</scope>
    <source>
        <strain evidence="7">B5_2728</strain>
    </source>
</reference>
<accession>A0A948T329</accession>
<dbReference type="InterPro" id="IPR023806">
    <property type="entry name" value="CHP03905"/>
</dbReference>
<evidence type="ECO:0000256" key="4">
    <source>
        <dbReference type="ARBA" id="ARBA00022741"/>
    </source>
</evidence>
<evidence type="ECO:0000256" key="2">
    <source>
        <dbReference type="ARBA" id="ARBA00012274"/>
    </source>
</evidence>
<dbReference type="Proteomes" id="UP000713596">
    <property type="component" value="Unassembled WGS sequence"/>
</dbReference>
<sequence length="92" mass="9603">MTYTYKNKGVCSRSTTVTLSESGIIQEVTIEGGCEGNLKGICCLLQGMPAAEAIRRMEGGTCGPRPTSCPDQIAHALKAALAEQAKQAEAVS</sequence>
<feature type="domain" description="TSCPD" evidence="6">
    <location>
        <begin position="4"/>
        <end position="80"/>
    </location>
</feature>
<evidence type="ECO:0000259" key="6">
    <source>
        <dbReference type="Pfam" id="PF12637"/>
    </source>
</evidence>
<dbReference type="AlphaFoldDB" id="A0A948T329"/>
<dbReference type="GO" id="GO:0004748">
    <property type="term" value="F:ribonucleoside-diphosphate reductase activity, thioredoxin disulfide as acceptor"/>
    <property type="evidence" value="ECO:0007669"/>
    <property type="project" value="UniProtKB-EC"/>
</dbReference>
<evidence type="ECO:0000256" key="5">
    <source>
        <dbReference type="ARBA" id="ARBA00047754"/>
    </source>
</evidence>
<protein>
    <recommendedName>
        <fullName evidence="2">ribonucleoside-diphosphate reductase</fullName>
        <ecNumber evidence="2">1.17.4.1</ecNumber>
    </recommendedName>
</protein>
<dbReference type="EC" id="1.17.4.1" evidence="2"/>
<keyword evidence="3" id="KW-0237">DNA synthesis</keyword>
<name>A0A948T329_9FIRM</name>
<evidence type="ECO:0000313" key="7">
    <source>
        <dbReference type="EMBL" id="MBU3806444.1"/>
    </source>
</evidence>
<evidence type="ECO:0000256" key="1">
    <source>
        <dbReference type="ARBA" id="ARBA00007405"/>
    </source>
</evidence>
<proteinExistence type="inferred from homology"/>
<comment type="similarity">
    <text evidence="1">Belongs to the ribonucleoside diphosphate reductase class-2 family.</text>
</comment>
<dbReference type="EMBL" id="JAHLFP010000050">
    <property type="protein sequence ID" value="MBU3806444.1"/>
    <property type="molecule type" value="Genomic_DNA"/>
</dbReference>
<evidence type="ECO:0000313" key="8">
    <source>
        <dbReference type="Proteomes" id="UP000713596"/>
    </source>
</evidence>
<evidence type="ECO:0000256" key="3">
    <source>
        <dbReference type="ARBA" id="ARBA00022634"/>
    </source>
</evidence>
<dbReference type="NCBIfam" id="TIGR03905">
    <property type="entry name" value="TIGR03905_4_Cys"/>
    <property type="match status" value="1"/>
</dbReference>
<reference evidence="7" key="2">
    <citation type="submission" date="2021-04" db="EMBL/GenBank/DDBJ databases">
        <authorList>
            <person name="Gilroy R."/>
        </authorList>
    </citation>
    <scope>NUCLEOTIDE SEQUENCE</scope>
    <source>
        <strain evidence="7">B5_2728</strain>
    </source>
</reference>
<gene>
    <name evidence="7" type="ORF">H9882_06075</name>
</gene>
<dbReference type="GO" id="GO:0071897">
    <property type="term" value="P:DNA biosynthetic process"/>
    <property type="evidence" value="ECO:0007669"/>
    <property type="project" value="UniProtKB-KW"/>
</dbReference>
<keyword evidence="4" id="KW-0547">Nucleotide-binding</keyword>
<dbReference type="GO" id="GO:0000166">
    <property type="term" value="F:nucleotide binding"/>
    <property type="evidence" value="ECO:0007669"/>
    <property type="project" value="UniProtKB-KW"/>
</dbReference>
<organism evidence="7 8">
    <name type="scientific">Candidatus Allofournierella pullistercoris</name>
    <dbReference type="NCBI Taxonomy" id="2838597"/>
    <lineage>
        <taxon>Bacteria</taxon>
        <taxon>Bacillati</taxon>
        <taxon>Bacillota</taxon>
        <taxon>Clostridia</taxon>
        <taxon>Eubacteriales</taxon>
        <taxon>Oscillospiraceae</taxon>
        <taxon>Allofournierella</taxon>
    </lineage>
</organism>
<comment type="catalytic activity">
    <reaction evidence="5">
        <text>a 2'-deoxyribonucleoside 5'-diphosphate + [thioredoxin]-disulfide + H2O = a ribonucleoside 5'-diphosphate + [thioredoxin]-dithiol</text>
        <dbReference type="Rhea" id="RHEA:23252"/>
        <dbReference type="Rhea" id="RHEA-COMP:10698"/>
        <dbReference type="Rhea" id="RHEA-COMP:10700"/>
        <dbReference type="ChEBI" id="CHEBI:15377"/>
        <dbReference type="ChEBI" id="CHEBI:29950"/>
        <dbReference type="ChEBI" id="CHEBI:50058"/>
        <dbReference type="ChEBI" id="CHEBI:57930"/>
        <dbReference type="ChEBI" id="CHEBI:73316"/>
        <dbReference type="EC" id="1.17.4.1"/>
    </reaction>
</comment>
<comment type="caution">
    <text evidence="7">The sequence shown here is derived from an EMBL/GenBank/DDBJ whole genome shotgun (WGS) entry which is preliminary data.</text>
</comment>
<dbReference type="InterPro" id="IPR024434">
    <property type="entry name" value="TSCPD_dom"/>
</dbReference>
<dbReference type="Pfam" id="PF12637">
    <property type="entry name" value="TSCPD"/>
    <property type="match status" value="1"/>
</dbReference>